<dbReference type="GO" id="GO:0003955">
    <property type="term" value="F:NAD(P)H dehydrogenase (quinone) activity"/>
    <property type="evidence" value="ECO:0007669"/>
    <property type="project" value="TreeGrafter"/>
</dbReference>
<name>A0A239HUE3_9ACTN</name>
<dbReference type="InterPro" id="IPR016156">
    <property type="entry name" value="FAD/NAD-linked_Rdtase_dimer_sf"/>
</dbReference>
<evidence type="ECO:0000313" key="14">
    <source>
        <dbReference type="Proteomes" id="UP000198373"/>
    </source>
</evidence>
<dbReference type="Pfam" id="PF07992">
    <property type="entry name" value="Pyr_redox_2"/>
    <property type="match status" value="1"/>
</dbReference>
<dbReference type="InterPro" id="IPR001100">
    <property type="entry name" value="Pyr_nuc-diS_OxRdtase"/>
</dbReference>
<keyword evidence="3 8" id="KW-0274">FAD</keyword>
<evidence type="ECO:0000256" key="10">
    <source>
        <dbReference type="RuleBase" id="RU003691"/>
    </source>
</evidence>
<evidence type="ECO:0000256" key="2">
    <source>
        <dbReference type="ARBA" id="ARBA00022630"/>
    </source>
</evidence>
<dbReference type="InterPro" id="IPR023753">
    <property type="entry name" value="FAD/NAD-binding_dom"/>
</dbReference>
<evidence type="ECO:0000256" key="3">
    <source>
        <dbReference type="ARBA" id="ARBA00022827"/>
    </source>
</evidence>
<dbReference type="PROSITE" id="PS00076">
    <property type="entry name" value="PYRIDINE_REDOX_1"/>
    <property type="match status" value="1"/>
</dbReference>
<reference evidence="14" key="1">
    <citation type="submission" date="2017-06" db="EMBL/GenBank/DDBJ databases">
        <authorList>
            <person name="Varghese N."/>
            <person name="Submissions S."/>
        </authorList>
    </citation>
    <scope>NUCLEOTIDE SEQUENCE [LARGE SCALE GENOMIC DNA]</scope>
    <source>
        <strain evidence="14">DSM 46839</strain>
    </source>
</reference>
<keyword evidence="8" id="KW-0520">NAD</keyword>
<feature type="domain" description="Pyridine nucleotide-disulphide oxidoreductase dimerisation" evidence="11">
    <location>
        <begin position="332"/>
        <end position="433"/>
    </location>
</feature>
<keyword evidence="2 10" id="KW-0285">Flavoprotein</keyword>
<keyword evidence="8" id="KW-0547">Nucleotide-binding</keyword>
<evidence type="ECO:0000256" key="6">
    <source>
        <dbReference type="ARBA" id="ARBA00023157"/>
    </source>
</evidence>
<keyword evidence="5 10" id="KW-0560">Oxidoreductase</keyword>
<dbReference type="GO" id="GO:0016668">
    <property type="term" value="F:oxidoreductase activity, acting on a sulfur group of donors, NAD(P) as acceptor"/>
    <property type="evidence" value="ECO:0007669"/>
    <property type="project" value="InterPro"/>
</dbReference>
<sequence length="464" mass="47272">MVDLLVIGGGTAGMVGARTAASLGARVLLAERDRTGGDCLWTGCVPSKALLAAADAAAGARTAGRFGVDAGEVTVDFGRVRAHVRAAIEHIRPVDSREALEAAGVQVEAAEAVLTGPGTATVGGRGVRFGRALLATGAAPALPPVDGLAEARPLTSETVWDDLTELPARLAVLGGGPIGCELGQAFARLGSAVTVVDGADRLLTEEPAEASAVVTAALRRDGVTVCTGSGVTAVRDGALRLADGSAVPFDRLLVAVGRRPRTADLGCAAAGVELRGDGTVVVDGALRTTNPRIWAAGDLTGHPQFTHTAGVHGSLAATNALLGLSRQVDPVVPRVTYTSPEVASVGLPPERGVTVRRVGHGHVDRAVTDGATDGFTTLVLDRRRRVVGATAVGPRAGEVLGELTLAVRERLTTTDLAGTTHAYPTYSGAAWDAAVDDVRARLAGPVLGRVLRAAVRLRAQRSAR</sequence>
<dbReference type="AlphaFoldDB" id="A0A239HUE3"/>
<keyword evidence="7 10" id="KW-0676">Redox-active center</keyword>
<dbReference type="SUPFAM" id="SSF55424">
    <property type="entry name" value="FAD/NAD-linked reductases, dimerisation (C-terminal) domain"/>
    <property type="match status" value="1"/>
</dbReference>
<gene>
    <name evidence="13" type="ORF">SAMN06893096_10944</name>
</gene>
<keyword evidence="13" id="KW-0670">Pyruvate</keyword>
<dbReference type="Proteomes" id="UP000198373">
    <property type="component" value="Unassembled WGS sequence"/>
</dbReference>
<evidence type="ECO:0000256" key="7">
    <source>
        <dbReference type="ARBA" id="ARBA00023284"/>
    </source>
</evidence>
<dbReference type="PRINTS" id="PR00368">
    <property type="entry name" value="FADPNR"/>
</dbReference>
<feature type="binding site" evidence="8">
    <location>
        <begin position="174"/>
        <end position="181"/>
    </location>
    <ligand>
        <name>NAD(+)</name>
        <dbReference type="ChEBI" id="CHEBI:57540"/>
    </ligand>
</feature>
<feature type="binding site" evidence="8">
    <location>
        <position position="298"/>
    </location>
    <ligand>
        <name>FAD</name>
        <dbReference type="ChEBI" id="CHEBI:57692"/>
    </ligand>
</feature>
<evidence type="ECO:0000256" key="9">
    <source>
        <dbReference type="PIRSR" id="PIRSR000350-4"/>
    </source>
</evidence>
<accession>A0A239HUE3</accession>
<dbReference type="PRINTS" id="PR00411">
    <property type="entry name" value="PNDRDTASEI"/>
</dbReference>
<dbReference type="PIRSF" id="PIRSF000350">
    <property type="entry name" value="Mercury_reductase_MerA"/>
    <property type="match status" value="1"/>
</dbReference>
<evidence type="ECO:0000256" key="4">
    <source>
        <dbReference type="ARBA" id="ARBA00022857"/>
    </source>
</evidence>
<proteinExistence type="inferred from homology"/>
<dbReference type="InterPro" id="IPR004099">
    <property type="entry name" value="Pyr_nucl-diS_OxRdtase_dimer"/>
</dbReference>
<dbReference type="InterPro" id="IPR036188">
    <property type="entry name" value="FAD/NAD-bd_sf"/>
</dbReference>
<dbReference type="GO" id="GO:0050660">
    <property type="term" value="F:flavin adenine dinucleotide binding"/>
    <property type="evidence" value="ECO:0007669"/>
    <property type="project" value="TreeGrafter"/>
</dbReference>
<keyword evidence="6" id="KW-1015">Disulfide bond</keyword>
<comment type="cofactor">
    <cofactor evidence="8">
        <name>FAD</name>
        <dbReference type="ChEBI" id="CHEBI:57692"/>
    </cofactor>
    <text evidence="8">Binds 1 FAD per subunit.</text>
</comment>
<feature type="disulfide bond" description="Redox-active" evidence="9">
    <location>
        <begin position="39"/>
        <end position="44"/>
    </location>
</feature>
<evidence type="ECO:0000256" key="1">
    <source>
        <dbReference type="ARBA" id="ARBA00007532"/>
    </source>
</evidence>
<keyword evidence="4" id="KW-0521">NADP</keyword>
<dbReference type="InterPro" id="IPR012999">
    <property type="entry name" value="Pyr_OxRdtase_I_AS"/>
</dbReference>
<dbReference type="PANTHER" id="PTHR43014:SF2">
    <property type="entry name" value="MERCURIC REDUCTASE"/>
    <property type="match status" value="1"/>
</dbReference>
<dbReference type="PANTHER" id="PTHR43014">
    <property type="entry name" value="MERCURIC REDUCTASE"/>
    <property type="match status" value="1"/>
</dbReference>
<evidence type="ECO:0000256" key="8">
    <source>
        <dbReference type="PIRSR" id="PIRSR000350-3"/>
    </source>
</evidence>
<feature type="binding site" evidence="8">
    <location>
        <position position="257"/>
    </location>
    <ligand>
        <name>NAD(+)</name>
        <dbReference type="ChEBI" id="CHEBI:57540"/>
    </ligand>
</feature>
<organism evidence="13 14">
    <name type="scientific">Geodermatophilus pulveris</name>
    <dbReference type="NCBI Taxonomy" id="1564159"/>
    <lineage>
        <taxon>Bacteria</taxon>
        <taxon>Bacillati</taxon>
        <taxon>Actinomycetota</taxon>
        <taxon>Actinomycetes</taxon>
        <taxon>Geodermatophilales</taxon>
        <taxon>Geodermatophilaceae</taxon>
        <taxon>Geodermatophilus</taxon>
    </lineage>
</organism>
<feature type="binding site" evidence="8">
    <location>
        <position position="48"/>
    </location>
    <ligand>
        <name>FAD</name>
        <dbReference type="ChEBI" id="CHEBI:57692"/>
    </ligand>
</feature>
<keyword evidence="14" id="KW-1185">Reference proteome</keyword>
<evidence type="ECO:0000313" key="13">
    <source>
        <dbReference type="EMBL" id="SNS84862.1"/>
    </source>
</evidence>
<dbReference type="Gene3D" id="3.50.50.60">
    <property type="entry name" value="FAD/NAD(P)-binding domain"/>
    <property type="match status" value="2"/>
</dbReference>
<evidence type="ECO:0000259" key="11">
    <source>
        <dbReference type="Pfam" id="PF02852"/>
    </source>
</evidence>
<feature type="domain" description="FAD/NAD(P)-binding" evidence="12">
    <location>
        <begin position="3"/>
        <end position="313"/>
    </location>
</feature>
<dbReference type="Pfam" id="PF02852">
    <property type="entry name" value="Pyr_redox_dim"/>
    <property type="match status" value="1"/>
</dbReference>
<comment type="similarity">
    <text evidence="1 10">Belongs to the class-I pyridine nucleotide-disulfide oxidoreductase family.</text>
</comment>
<evidence type="ECO:0000259" key="12">
    <source>
        <dbReference type="Pfam" id="PF07992"/>
    </source>
</evidence>
<dbReference type="SUPFAM" id="SSF51905">
    <property type="entry name" value="FAD/NAD(P)-binding domain"/>
    <property type="match status" value="1"/>
</dbReference>
<protein>
    <submittedName>
        <fullName evidence="13">Pyruvate/2-oxoglutarate dehydrogenase complex, dihydrolipoamide dehydrogenase (E3) component</fullName>
    </submittedName>
</protein>
<dbReference type="Gene3D" id="3.30.390.30">
    <property type="match status" value="1"/>
</dbReference>
<evidence type="ECO:0000256" key="5">
    <source>
        <dbReference type="ARBA" id="ARBA00023002"/>
    </source>
</evidence>
<dbReference type="EMBL" id="FZOO01000009">
    <property type="protein sequence ID" value="SNS84862.1"/>
    <property type="molecule type" value="Genomic_DNA"/>
</dbReference>